<reference evidence="1 2" key="1">
    <citation type="submission" date="2018-11" db="EMBL/GenBank/DDBJ databases">
        <title>Genomes From Bacteria Associated with the Canine Oral Cavity: a Test Case for Automated Genome-Based Taxonomic Assignment.</title>
        <authorList>
            <person name="Coil D.A."/>
            <person name="Jospin G."/>
            <person name="Darling A.E."/>
            <person name="Wallis C."/>
            <person name="Davis I.J."/>
            <person name="Harris S."/>
            <person name="Eisen J.A."/>
            <person name="Holcombe L.J."/>
            <person name="O'Flynn C."/>
        </authorList>
    </citation>
    <scope>NUCLEOTIDE SEQUENCE [LARGE SCALE GENOMIC DNA]</scope>
    <source>
        <strain evidence="1 2">OH2617_COT-023</strain>
    </source>
</reference>
<organism evidence="1 2">
    <name type="scientific">Tannerella forsythia</name>
    <name type="common">Bacteroides forsythus</name>
    <dbReference type="NCBI Taxonomy" id="28112"/>
    <lineage>
        <taxon>Bacteria</taxon>
        <taxon>Pseudomonadati</taxon>
        <taxon>Bacteroidota</taxon>
        <taxon>Bacteroidia</taxon>
        <taxon>Bacteroidales</taxon>
        <taxon>Tannerellaceae</taxon>
        <taxon>Tannerella</taxon>
    </lineage>
</organism>
<evidence type="ECO:0000313" key="1">
    <source>
        <dbReference type="EMBL" id="RRD60755.1"/>
    </source>
</evidence>
<dbReference type="AlphaFoldDB" id="A0A3P1XQL0"/>
<proteinExistence type="predicted"/>
<protein>
    <submittedName>
        <fullName evidence="1">Leucine-rich repeat domain-containing protein</fullName>
    </submittedName>
</protein>
<gene>
    <name evidence="1" type="ORF">EII40_06970</name>
</gene>
<comment type="caution">
    <text evidence="1">The sequence shown here is derived from an EMBL/GenBank/DDBJ whole genome shotgun (WGS) entry which is preliminary data.</text>
</comment>
<dbReference type="Proteomes" id="UP000278609">
    <property type="component" value="Unassembled WGS sequence"/>
</dbReference>
<evidence type="ECO:0000313" key="2">
    <source>
        <dbReference type="Proteomes" id="UP000278609"/>
    </source>
</evidence>
<dbReference type="SUPFAM" id="SSF52058">
    <property type="entry name" value="L domain-like"/>
    <property type="match status" value="1"/>
</dbReference>
<name>A0A3P1XQL0_TANFO</name>
<dbReference type="RefSeq" id="WP_124751551.1">
    <property type="nucleotide sequence ID" value="NZ_RQYS01000026.1"/>
</dbReference>
<sequence length="260" mass="29835">MPILTEKQIQYGFDFFHRDEESPRSVIEVSEYNGETALTINCTQLGDMFTPQFDTAKKKKRVVSEWIDFLSENTTAFTELNFGTNLPQELFDAICRQENLRKLNIKWGRYSDISNISNLKQLAYLHIGGGAGVQSIESLSNLENLVALSIESFHKIDDYSLLSRLKNLESLSIEGDSLSPKYISINSLDFLRDMNQLRFFRLLSARLQSKDYSPVLALENIEHLTLRSGKEVKSLYSEFIRLPKLKYGLLVEKPEIYALS</sequence>
<dbReference type="OrthoDB" id="5965518at2"/>
<dbReference type="EMBL" id="RQYS01000026">
    <property type="protein sequence ID" value="RRD60755.1"/>
    <property type="molecule type" value="Genomic_DNA"/>
</dbReference>
<dbReference type="Gene3D" id="3.80.10.10">
    <property type="entry name" value="Ribonuclease Inhibitor"/>
    <property type="match status" value="1"/>
</dbReference>
<dbReference type="InterPro" id="IPR032675">
    <property type="entry name" value="LRR_dom_sf"/>
</dbReference>
<accession>A0A3P1XQL0</accession>